<comment type="caution">
    <text evidence="7">The sequence shown here is derived from an EMBL/GenBank/DDBJ whole genome shotgun (WGS) entry which is preliminary data.</text>
</comment>
<evidence type="ECO:0000313" key="7">
    <source>
        <dbReference type="EMBL" id="KUJ81194.1"/>
    </source>
</evidence>
<dbReference type="InterPro" id="IPR020948">
    <property type="entry name" value="P_starv_induced_PsiE-like"/>
</dbReference>
<dbReference type="GO" id="GO:0005886">
    <property type="term" value="C:plasma membrane"/>
    <property type="evidence" value="ECO:0007669"/>
    <property type="project" value="UniProtKB-SubCell"/>
</dbReference>
<evidence type="ECO:0000256" key="2">
    <source>
        <dbReference type="ARBA" id="ARBA00022475"/>
    </source>
</evidence>
<keyword evidence="3 6" id="KW-0812">Transmembrane</keyword>
<dbReference type="RefSeq" id="WP_068333381.1">
    <property type="nucleotide sequence ID" value="NZ_LQBP01000002.1"/>
</dbReference>
<evidence type="ECO:0008006" key="9">
    <source>
        <dbReference type="Google" id="ProtNLM"/>
    </source>
</evidence>
<keyword evidence="4 6" id="KW-1133">Transmembrane helix</keyword>
<evidence type="ECO:0000256" key="1">
    <source>
        <dbReference type="ARBA" id="ARBA00004651"/>
    </source>
</evidence>
<evidence type="ECO:0000256" key="6">
    <source>
        <dbReference type="SAM" id="Phobius"/>
    </source>
</evidence>
<protein>
    <recommendedName>
        <fullName evidence="9">Diguanylate cyclase</fullName>
    </recommendedName>
</protein>
<gene>
    <name evidence="7" type="ORF">AVO44_04840</name>
</gene>
<reference evidence="8" key="1">
    <citation type="submission" date="2015-12" db="EMBL/GenBank/DDBJ databases">
        <authorList>
            <person name="Zhang G."/>
            <person name="Stingl U."/>
        </authorList>
    </citation>
    <scope>NUCLEOTIDE SEQUENCE [LARGE SCALE GENOMIC DNA]</scope>
    <source>
        <strain evidence="8">ZGT108</strain>
    </source>
</reference>
<dbReference type="AlphaFoldDB" id="A0A0X3U076"/>
<feature type="transmembrane region" description="Helical" evidence="6">
    <location>
        <begin position="56"/>
        <end position="78"/>
    </location>
</feature>
<dbReference type="Proteomes" id="UP000053690">
    <property type="component" value="Unassembled WGS sequence"/>
</dbReference>
<comment type="subcellular location">
    <subcellularLocation>
        <location evidence="1">Cell membrane</location>
        <topology evidence="1">Multi-pass membrane protein</topology>
    </subcellularLocation>
</comment>
<dbReference type="OrthoDB" id="7874432at2"/>
<feature type="transmembrane region" description="Helical" evidence="6">
    <location>
        <begin position="114"/>
        <end position="136"/>
    </location>
</feature>
<organism evidence="7 8">
    <name type="scientific">Ruegeria profundi</name>
    <dbReference type="NCBI Taxonomy" id="1685378"/>
    <lineage>
        <taxon>Bacteria</taxon>
        <taxon>Pseudomonadati</taxon>
        <taxon>Pseudomonadota</taxon>
        <taxon>Alphaproteobacteria</taxon>
        <taxon>Rhodobacterales</taxon>
        <taxon>Roseobacteraceae</taxon>
        <taxon>Ruegeria</taxon>
    </lineage>
</organism>
<dbReference type="EMBL" id="LQBP01000002">
    <property type="protein sequence ID" value="KUJ81194.1"/>
    <property type="molecule type" value="Genomic_DNA"/>
</dbReference>
<keyword evidence="5 6" id="KW-0472">Membrane</keyword>
<evidence type="ECO:0000256" key="5">
    <source>
        <dbReference type="ARBA" id="ARBA00023136"/>
    </source>
</evidence>
<accession>A0A0X3U076</accession>
<feature type="transmembrane region" description="Helical" evidence="6">
    <location>
        <begin position="12"/>
        <end position="36"/>
    </location>
</feature>
<evidence type="ECO:0000256" key="3">
    <source>
        <dbReference type="ARBA" id="ARBA00022692"/>
    </source>
</evidence>
<evidence type="ECO:0000256" key="4">
    <source>
        <dbReference type="ARBA" id="ARBA00022989"/>
    </source>
</evidence>
<dbReference type="Pfam" id="PF06146">
    <property type="entry name" value="PsiE"/>
    <property type="match status" value="1"/>
</dbReference>
<proteinExistence type="predicted"/>
<keyword evidence="8" id="KW-1185">Reference proteome</keyword>
<sequence>MRETIDKAYAWFSAAMAVLLLAGTLIVILLATASFLRETAAVVMASGTGVTYEDLQQLFALLLGAIIALELAHSVHLMVKGSKGYEQVRVVLMIGILAVVRKLIVMEIDQVSGLLIFGLSAAVLALGCAFAMLLWVDWTRTSSEKG</sequence>
<feature type="transmembrane region" description="Helical" evidence="6">
    <location>
        <begin position="90"/>
        <end position="108"/>
    </location>
</feature>
<evidence type="ECO:0000313" key="8">
    <source>
        <dbReference type="Proteomes" id="UP000053690"/>
    </source>
</evidence>
<name>A0A0X3U076_9RHOB</name>
<dbReference type="STRING" id="1685378.AVO44_04840"/>
<keyword evidence="2" id="KW-1003">Cell membrane</keyword>